<proteinExistence type="predicted"/>
<dbReference type="AlphaFoldDB" id="A0A2R6Y002"/>
<feature type="transmembrane region" description="Helical" evidence="5">
    <location>
        <begin position="20"/>
        <end position="42"/>
    </location>
</feature>
<sequence>MNTIFNMFTDIVLSLPTWELIRSFGLTAYILLFFTTAMGMLLPLNLVTGPTKAVVTIAHQLSGWLALTIALVHGLLLMIDRTMPFSWTAVFFPSWTNGRELSYALGVVTLYLLLIVLLSSDLAPVLGKKLWKKIHFFSYLAFVFAFVHGVWAGTDTLTTWGTAIYASTGGIIFVLTVLHVLLRRKPLQQSVKRAVQQKN</sequence>
<name>A0A2R6Y002_9BACL</name>
<evidence type="ECO:0000259" key="6">
    <source>
        <dbReference type="Pfam" id="PF01794"/>
    </source>
</evidence>
<organism evidence="7 8">
    <name type="scientific">Candidatus Carbonibacillus altaicus</name>
    <dbReference type="NCBI Taxonomy" id="2163959"/>
    <lineage>
        <taxon>Bacteria</taxon>
        <taxon>Bacillati</taxon>
        <taxon>Bacillota</taxon>
        <taxon>Bacilli</taxon>
        <taxon>Bacillales</taxon>
        <taxon>Candidatus Carbonibacillus</taxon>
    </lineage>
</organism>
<comment type="caution">
    <text evidence="7">The sequence shown here is derived from an EMBL/GenBank/DDBJ whole genome shotgun (WGS) entry which is preliminary data.</text>
</comment>
<evidence type="ECO:0000256" key="4">
    <source>
        <dbReference type="ARBA" id="ARBA00023136"/>
    </source>
</evidence>
<feature type="transmembrane region" description="Helical" evidence="5">
    <location>
        <begin position="101"/>
        <end position="122"/>
    </location>
</feature>
<evidence type="ECO:0000313" key="8">
    <source>
        <dbReference type="Proteomes" id="UP000244338"/>
    </source>
</evidence>
<keyword evidence="2 5" id="KW-0812">Transmembrane</keyword>
<comment type="subcellular location">
    <subcellularLocation>
        <location evidence="1">Membrane</location>
        <topology evidence="1">Multi-pass membrane protein</topology>
    </subcellularLocation>
</comment>
<accession>A0A2R6Y002</accession>
<dbReference type="GO" id="GO:0016020">
    <property type="term" value="C:membrane"/>
    <property type="evidence" value="ECO:0007669"/>
    <property type="project" value="UniProtKB-SubCell"/>
</dbReference>
<feature type="domain" description="Ferric oxidoreductase" evidence="6">
    <location>
        <begin position="25"/>
        <end position="145"/>
    </location>
</feature>
<reference evidence="8" key="1">
    <citation type="journal article" date="2018" name="Sci. Rep.">
        <title>Lignite coal burning seam in the remote Altai Mountains harbors a hydrogen-driven thermophilic microbial community.</title>
        <authorList>
            <person name="Kadnikov V.V."/>
            <person name="Mardanov A.V."/>
            <person name="Ivasenko D.A."/>
            <person name="Antsiferov D.V."/>
            <person name="Beletsky A.V."/>
            <person name="Karnachuk O.V."/>
            <person name="Ravin N.V."/>
        </authorList>
    </citation>
    <scope>NUCLEOTIDE SEQUENCE [LARGE SCALE GENOMIC DNA]</scope>
</reference>
<feature type="transmembrane region" description="Helical" evidence="5">
    <location>
        <begin position="163"/>
        <end position="182"/>
    </location>
</feature>
<evidence type="ECO:0000256" key="1">
    <source>
        <dbReference type="ARBA" id="ARBA00004141"/>
    </source>
</evidence>
<protein>
    <recommendedName>
        <fullName evidence="6">Ferric oxidoreductase domain-containing protein</fullName>
    </recommendedName>
</protein>
<dbReference type="Pfam" id="PF01794">
    <property type="entry name" value="Ferric_reduct"/>
    <property type="match status" value="1"/>
</dbReference>
<keyword evidence="4 5" id="KW-0472">Membrane</keyword>
<keyword evidence="3 5" id="KW-1133">Transmembrane helix</keyword>
<feature type="transmembrane region" description="Helical" evidence="5">
    <location>
        <begin position="134"/>
        <end position="151"/>
    </location>
</feature>
<gene>
    <name evidence="7" type="ORF">BSOLF_1103</name>
</gene>
<dbReference type="InterPro" id="IPR013130">
    <property type="entry name" value="Fe3_Rdtase_TM_dom"/>
</dbReference>
<feature type="transmembrane region" description="Helical" evidence="5">
    <location>
        <begin position="54"/>
        <end position="79"/>
    </location>
</feature>
<dbReference type="Proteomes" id="UP000244338">
    <property type="component" value="Unassembled WGS sequence"/>
</dbReference>
<evidence type="ECO:0000256" key="3">
    <source>
        <dbReference type="ARBA" id="ARBA00022989"/>
    </source>
</evidence>
<evidence type="ECO:0000256" key="2">
    <source>
        <dbReference type="ARBA" id="ARBA00022692"/>
    </source>
</evidence>
<evidence type="ECO:0000256" key="5">
    <source>
        <dbReference type="SAM" id="Phobius"/>
    </source>
</evidence>
<dbReference type="EMBL" id="PEBX01000058">
    <property type="protein sequence ID" value="PTQ55952.1"/>
    <property type="molecule type" value="Genomic_DNA"/>
</dbReference>
<evidence type="ECO:0000313" key="7">
    <source>
        <dbReference type="EMBL" id="PTQ55952.1"/>
    </source>
</evidence>